<organism evidence="2 3">
    <name type="scientific">Cyphomyrmex costatus</name>
    <dbReference type="NCBI Taxonomy" id="456900"/>
    <lineage>
        <taxon>Eukaryota</taxon>
        <taxon>Metazoa</taxon>
        <taxon>Ecdysozoa</taxon>
        <taxon>Arthropoda</taxon>
        <taxon>Hexapoda</taxon>
        <taxon>Insecta</taxon>
        <taxon>Pterygota</taxon>
        <taxon>Neoptera</taxon>
        <taxon>Endopterygota</taxon>
        <taxon>Hymenoptera</taxon>
        <taxon>Apocrita</taxon>
        <taxon>Aculeata</taxon>
        <taxon>Formicoidea</taxon>
        <taxon>Formicidae</taxon>
        <taxon>Myrmicinae</taxon>
        <taxon>Cyphomyrmex</taxon>
    </lineage>
</organism>
<keyword evidence="1" id="KW-1133">Transmembrane helix</keyword>
<sequence>IENRVSLTGTRCIAKRVYLHSTWIHRGINTIIRGVCSTLTNLIILMSIQLFVEVVISLKKTGAKLR</sequence>
<evidence type="ECO:0000313" key="3">
    <source>
        <dbReference type="Proteomes" id="UP000078542"/>
    </source>
</evidence>
<evidence type="ECO:0000256" key="1">
    <source>
        <dbReference type="SAM" id="Phobius"/>
    </source>
</evidence>
<name>A0A195D3Y3_9HYME</name>
<keyword evidence="3" id="KW-1185">Reference proteome</keyword>
<evidence type="ECO:0000313" key="2">
    <source>
        <dbReference type="EMBL" id="KYN07556.1"/>
    </source>
</evidence>
<protein>
    <submittedName>
        <fullName evidence="2">Uncharacterized protein</fullName>
    </submittedName>
</protein>
<keyword evidence="1" id="KW-0812">Transmembrane</keyword>
<feature type="non-terminal residue" evidence="2">
    <location>
        <position position="1"/>
    </location>
</feature>
<proteinExistence type="predicted"/>
<gene>
    <name evidence="2" type="ORF">ALC62_01758</name>
</gene>
<keyword evidence="1" id="KW-0472">Membrane</keyword>
<dbReference type="Proteomes" id="UP000078542">
    <property type="component" value="Unassembled WGS sequence"/>
</dbReference>
<reference evidence="2 3" key="1">
    <citation type="submission" date="2016-03" db="EMBL/GenBank/DDBJ databases">
        <title>Cyphomyrmex costatus WGS genome.</title>
        <authorList>
            <person name="Nygaard S."/>
            <person name="Hu H."/>
            <person name="Boomsma J."/>
            <person name="Zhang G."/>
        </authorList>
    </citation>
    <scope>NUCLEOTIDE SEQUENCE [LARGE SCALE GENOMIC DNA]</scope>
    <source>
        <strain evidence="2">MS0001</strain>
        <tissue evidence="2">Whole body</tissue>
    </source>
</reference>
<accession>A0A195D3Y3</accession>
<dbReference type="AlphaFoldDB" id="A0A195D3Y3"/>
<feature type="transmembrane region" description="Helical" evidence="1">
    <location>
        <begin position="31"/>
        <end position="56"/>
    </location>
</feature>
<dbReference type="EMBL" id="KQ976885">
    <property type="protein sequence ID" value="KYN07556.1"/>
    <property type="molecule type" value="Genomic_DNA"/>
</dbReference>